<dbReference type="GO" id="GO:0006275">
    <property type="term" value="P:regulation of DNA replication"/>
    <property type="evidence" value="ECO:0007669"/>
    <property type="project" value="InterPro"/>
</dbReference>
<evidence type="ECO:0000313" key="2">
    <source>
        <dbReference type="EMBL" id="KAK0524314.1"/>
    </source>
</evidence>
<dbReference type="PRINTS" id="PR00339">
    <property type="entry name" value="PCNACYCLIN"/>
</dbReference>
<evidence type="ECO:0000259" key="1">
    <source>
        <dbReference type="Pfam" id="PF02747"/>
    </source>
</evidence>
<dbReference type="InterPro" id="IPR000730">
    <property type="entry name" value="Pr_cel_nuc_antig"/>
</dbReference>
<dbReference type="Pfam" id="PF02747">
    <property type="entry name" value="PCNA_C"/>
    <property type="match status" value="1"/>
</dbReference>
<dbReference type="PANTHER" id="PTHR11352:SF0">
    <property type="entry name" value="PROLIFERATING CELL NUCLEAR ANTIGEN"/>
    <property type="match status" value="1"/>
</dbReference>
<dbReference type="GO" id="GO:0019985">
    <property type="term" value="P:translesion synthesis"/>
    <property type="evidence" value="ECO:0007669"/>
    <property type="project" value="TreeGrafter"/>
</dbReference>
<proteinExistence type="predicted"/>
<dbReference type="GO" id="GO:0003677">
    <property type="term" value="F:DNA binding"/>
    <property type="evidence" value="ECO:0007669"/>
    <property type="project" value="InterPro"/>
</dbReference>
<comment type="caution">
    <text evidence="2">The sequence shown here is derived from an EMBL/GenBank/DDBJ whole genome shotgun (WGS) entry which is preliminary data.</text>
</comment>
<reference evidence="2" key="1">
    <citation type="journal article" date="2023" name="PhytoFront">
        <title>Draft Genome Resources of Seven Strains of Tilletia horrida, Causal Agent of Kernel Smut of Rice.</title>
        <authorList>
            <person name="Khanal S."/>
            <person name="Antony Babu S."/>
            <person name="Zhou X.G."/>
        </authorList>
    </citation>
    <scope>NUCLEOTIDE SEQUENCE</scope>
    <source>
        <strain evidence="2">TX3</strain>
    </source>
</reference>
<dbReference type="SUPFAM" id="SSF55979">
    <property type="entry name" value="DNA clamp"/>
    <property type="match status" value="1"/>
</dbReference>
<accession>A0AAN6G9J9</accession>
<dbReference type="GO" id="GO:0006298">
    <property type="term" value="P:mismatch repair"/>
    <property type="evidence" value="ECO:0007669"/>
    <property type="project" value="TreeGrafter"/>
</dbReference>
<feature type="domain" description="Proliferating cell nuclear antigen PCNA C-terminal" evidence="1">
    <location>
        <begin position="15"/>
        <end position="78"/>
    </location>
</feature>
<dbReference type="Gene3D" id="3.10.150.10">
    <property type="entry name" value="DNA Polymerase III, subunit A, domain 2"/>
    <property type="match status" value="1"/>
</dbReference>
<evidence type="ECO:0000313" key="3">
    <source>
        <dbReference type="Proteomes" id="UP001176521"/>
    </source>
</evidence>
<dbReference type="GO" id="GO:0030337">
    <property type="term" value="F:DNA polymerase processivity factor activity"/>
    <property type="evidence" value="ECO:0007669"/>
    <property type="project" value="InterPro"/>
</dbReference>
<feature type="non-terminal residue" evidence="2">
    <location>
        <position position="1"/>
    </location>
</feature>
<keyword evidence="3" id="KW-1185">Reference proteome</keyword>
<gene>
    <name evidence="2" type="primary">POL30_1</name>
    <name evidence="2" type="ORF">OC842_005876</name>
</gene>
<dbReference type="AlphaFoldDB" id="A0AAN6G9J9"/>
<dbReference type="Proteomes" id="UP001176521">
    <property type="component" value="Unassembled WGS sequence"/>
</dbReference>
<dbReference type="InterPro" id="IPR022649">
    <property type="entry name" value="Pr_cel_nuc_antig_C"/>
</dbReference>
<protein>
    <submittedName>
        <fullName evidence="2">Proliferating cell nuclear antigen</fullName>
    </submittedName>
</protein>
<sequence length="98" mass="10275">RAGEGSSKGGSGGSDGEVPVSIDLQQNVNLTFSLKYLNNFAKAAPLSNAVALHLSSEVPLLVEFSFEDGYSQLYLAPQLANVSTRHTSPGTGLRLAHC</sequence>
<dbReference type="InterPro" id="IPR046938">
    <property type="entry name" value="DNA_clamp_sf"/>
</dbReference>
<dbReference type="GO" id="GO:0006272">
    <property type="term" value="P:leading strand elongation"/>
    <property type="evidence" value="ECO:0007669"/>
    <property type="project" value="TreeGrafter"/>
</dbReference>
<organism evidence="2 3">
    <name type="scientific">Tilletia horrida</name>
    <dbReference type="NCBI Taxonomy" id="155126"/>
    <lineage>
        <taxon>Eukaryota</taxon>
        <taxon>Fungi</taxon>
        <taxon>Dikarya</taxon>
        <taxon>Basidiomycota</taxon>
        <taxon>Ustilaginomycotina</taxon>
        <taxon>Exobasidiomycetes</taxon>
        <taxon>Tilletiales</taxon>
        <taxon>Tilletiaceae</taxon>
        <taxon>Tilletia</taxon>
    </lineage>
</organism>
<dbReference type="GO" id="GO:0043626">
    <property type="term" value="C:PCNA complex"/>
    <property type="evidence" value="ECO:0007669"/>
    <property type="project" value="TreeGrafter"/>
</dbReference>
<dbReference type="EMBL" id="JAPDMQ010000457">
    <property type="protein sequence ID" value="KAK0524314.1"/>
    <property type="molecule type" value="Genomic_DNA"/>
</dbReference>
<name>A0AAN6G9J9_9BASI</name>
<dbReference type="PANTHER" id="PTHR11352">
    <property type="entry name" value="PROLIFERATING CELL NUCLEAR ANTIGEN"/>
    <property type="match status" value="1"/>
</dbReference>